<evidence type="ECO:0000259" key="1">
    <source>
        <dbReference type="PROSITE" id="PS50995"/>
    </source>
</evidence>
<keyword evidence="3" id="KW-1185">Reference proteome</keyword>
<reference evidence="2 3" key="1">
    <citation type="submission" date="2023-01" db="EMBL/GenBank/DDBJ databases">
        <title>Thalassococcus onchidii sp. nov., isolated from a marine invertebrate from the South China Sea.</title>
        <authorList>
            <person name="Xu S."/>
            <person name="Liu Z."/>
            <person name="Xu Y."/>
        </authorList>
    </citation>
    <scope>NUCLEOTIDE SEQUENCE [LARGE SCALE GENOMIC DNA]</scope>
    <source>
        <strain evidence="2 3">KCTC 32084</strain>
    </source>
</reference>
<evidence type="ECO:0000313" key="3">
    <source>
        <dbReference type="Proteomes" id="UP001210720"/>
    </source>
</evidence>
<dbReference type="Proteomes" id="UP001210720">
    <property type="component" value="Unassembled WGS sequence"/>
</dbReference>
<dbReference type="Gene3D" id="1.10.10.10">
    <property type="entry name" value="Winged helix-like DNA-binding domain superfamily/Winged helix DNA-binding domain"/>
    <property type="match status" value="1"/>
</dbReference>
<dbReference type="InterPro" id="IPR039422">
    <property type="entry name" value="MarR/SlyA-like"/>
</dbReference>
<gene>
    <name evidence="2" type="ORF">PFY00_02760</name>
</gene>
<name>A0ABT4XNW8_9RHOB</name>
<proteinExistence type="predicted"/>
<dbReference type="InterPro" id="IPR036388">
    <property type="entry name" value="WH-like_DNA-bd_sf"/>
</dbReference>
<dbReference type="PROSITE" id="PS50995">
    <property type="entry name" value="HTH_MARR_2"/>
    <property type="match status" value="1"/>
</dbReference>
<feature type="domain" description="HTH marR-type" evidence="1">
    <location>
        <begin position="18"/>
        <end position="150"/>
    </location>
</feature>
<dbReference type="InterPro" id="IPR000835">
    <property type="entry name" value="HTH_MarR-typ"/>
</dbReference>
<dbReference type="SUPFAM" id="SSF46785">
    <property type="entry name" value="Winged helix' DNA-binding domain"/>
    <property type="match status" value="1"/>
</dbReference>
<dbReference type="EMBL" id="JAQIOY010000001">
    <property type="protein sequence ID" value="MDA7423640.1"/>
    <property type="molecule type" value="Genomic_DNA"/>
</dbReference>
<sequence length="154" mass="16834">MSKHALEEASDNGATDLEDLIGYNLKRAYIIVQSGFRDAQGEGGFSPRVFTALALTVKFPNITQSALARKMGIERSGLVAIVDELESKALLARARVPGDRRVQALVPTEAGQQAYDAAMASVRAHEQDVFSNMSESEKKTLLDLLRKVRKNEVS</sequence>
<dbReference type="RefSeq" id="WP_271430981.1">
    <property type="nucleotide sequence ID" value="NZ_JAQIOY010000001.1"/>
</dbReference>
<evidence type="ECO:0000313" key="2">
    <source>
        <dbReference type="EMBL" id="MDA7423640.1"/>
    </source>
</evidence>
<dbReference type="PANTHER" id="PTHR33164:SF89">
    <property type="entry name" value="MARR FAMILY REGULATORY PROTEIN"/>
    <property type="match status" value="1"/>
</dbReference>
<dbReference type="SMART" id="SM00347">
    <property type="entry name" value="HTH_MARR"/>
    <property type="match status" value="1"/>
</dbReference>
<comment type="caution">
    <text evidence="2">The sequence shown here is derived from an EMBL/GenBank/DDBJ whole genome shotgun (WGS) entry which is preliminary data.</text>
</comment>
<dbReference type="InterPro" id="IPR036390">
    <property type="entry name" value="WH_DNA-bd_sf"/>
</dbReference>
<dbReference type="PANTHER" id="PTHR33164">
    <property type="entry name" value="TRANSCRIPTIONAL REGULATOR, MARR FAMILY"/>
    <property type="match status" value="1"/>
</dbReference>
<dbReference type="PRINTS" id="PR00598">
    <property type="entry name" value="HTHMARR"/>
</dbReference>
<dbReference type="Pfam" id="PF12802">
    <property type="entry name" value="MarR_2"/>
    <property type="match status" value="1"/>
</dbReference>
<accession>A0ABT4XNW8</accession>
<protein>
    <submittedName>
        <fullName evidence="2">MarR family winged helix-turn-helix transcriptional regulator</fullName>
    </submittedName>
</protein>
<organism evidence="2 3">
    <name type="scientific">Thalassococcus lentus</name>
    <dbReference type="NCBI Taxonomy" id="1210524"/>
    <lineage>
        <taxon>Bacteria</taxon>
        <taxon>Pseudomonadati</taxon>
        <taxon>Pseudomonadota</taxon>
        <taxon>Alphaproteobacteria</taxon>
        <taxon>Rhodobacterales</taxon>
        <taxon>Roseobacteraceae</taxon>
        <taxon>Thalassococcus</taxon>
    </lineage>
</organism>